<dbReference type="Proteomes" id="UP001206925">
    <property type="component" value="Unassembled WGS sequence"/>
</dbReference>
<evidence type="ECO:0000313" key="6">
    <source>
        <dbReference type="Proteomes" id="UP001206925"/>
    </source>
</evidence>
<name>A0AAD5G657_AMBAR</name>
<proteinExistence type="predicted"/>
<evidence type="ECO:0000313" key="5">
    <source>
        <dbReference type="EMBL" id="KAI7730345.1"/>
    </source>
</evidence>
<sequence>MDQKLHNLLQNGADPRRIISCPICSLHFINMAQYEAHVRSSKHNSKARQLNGEANFFCNICKAKNVDGDDADSDNNADDDDASFEWRLVKVPKLVHAAGHARISRN</sequence>
<dbReference type="GO" id="GO:0008270">
    <property type="term" value="F:zinc ion binding"/>
    <property type="evidence" value="ECO:0007669"/>
    <property type="project" value="UniProtKB-KW"/>
</dbReference>
<evidence type="ECO:0000256" key="1">
    <source>
        <dbReference type="ARBA" id="ARBA00022723"/>
    </source>
</evidence>
<reference evidence="5" key="1">
    <citation type="submission" date="2022-06" db="EMBL/GenBank/DDBJ databases">
        <title>Uncovering the hologenomic basis of an extraordinary plant invasion.</title>
        <authorList>
            <person name="Bieker V.C."/>
            <person name="Martin M.D."/>
            <person name="Gilbert T."/>
            <person name="Hodgins K."/>
            <person name="Battlay P."/>
            <person name="Petersen B."/>
            <person name="Wilson J."/>
        </authorList>
    </citation>
    <scope>NUCLEOTIDE SEQUENCE</scope>
    <source>
        <strain evidence="5">AA19_3_7</strain>
        <tissue evidence="5">Leaf</tissue>
    </source>
</reference>
<dbReference type="PROSITE" id="PS00028">
    <property type="entry name" value="ZINC_FINGER_C2H2_1"/>
    <property type="match status" value="1"/>
</dbReference>
<gene>
    <name evidence="5" type="ORF">M8C21_025102</name>
</gene>
<dbReference type="InterPro" id="IPR036236">
    <property type="entry name" value="Znf_C2H2_sf"/>
</dbReference>
<evidence type="ECO:0000259" key="4">
    <source>
        <dbReference type="PROSITE" id="PS00028"/>
    </source>
</evidence>
<dbReference type="Gene3D" id="3.30.160.60">
    <property type="entry name" value="Classic Zinc Finger"/>
    <property type="match status" value="1"/>
</dbReference>
<dbReference type="InterPro" id="IPR013087">
    <property type="entry name" value="Znf_C2H2_type"/>
</dbReference>
<dbReference type="SUPFAM" id="SSF57667">
    <property type="entry name" value="beta-beta-alpha zinc fingers"/>
    <property type="match status" value="1"/>
</dbReference>
<protein>
    <recommendedName>
        <fullName evidence="4">C2H2-type domain-containing protein</fullName>
    </recommendedName>
</protein>
<feature type="domain" description="C2H2-type" evidence="4">
    <location>
        <begin position="21"/>
        <end position="43"/>
    </location>
</feature>
<keyword evidence="2" id="KW-0863">Zinc-finger</keyword>
<dbReference type="Pfam" id="PF12171">
    <property type="entry name" value="zf-C2H2_jaz"/>
    <property type="match status" value="1"/>
</dbReference>
<dbReference type="AlphaFoldDB" id="A0AAD5G657"/>
<keyword evidence="1" id="KW-0479">Metal-binding</keyword>
<evidence type="ECO:0000256" key="3">
    <source>
        <dbReference type="ARBA" id="ARBA00022833"/>
    </source>
</evidence>
<keyword evidence="6" id="KW-1185">Reference proteome</keyword>
<dbReference type="EMBL" id="JAMZMK010010796">
    <property type="protein sequence ID" value="KAI7730345.1"/>
    <property type="molecule type" value="Genomic_DNA"/>
</dbReference>
<comment type="caution">
    <text evidence="5">The sequence shown here is derived from an EMBL/GenBank/DDBJ whole genome shotgun (WGS) entry which is preliminary data.</text>
</comment>
<organism evidence="5 6">
    <name type="scientific">Ambrosia artemisiifolia</name>
    <name type="common">Common ragweed</name>
    <dbReference type="NCBI Taxonomy" id="4212"/>
    <lineage>
        <taxon>Eukaryota</taxon>
        <taxon>Viridiplantae</taxon>
        <taxon>Streptophyta</taxon>
        <taxon>Embryophyta</taxon>
        <taxon>Tracheophyta</taxon>
        <taxon>Spermatophyta</taxon>
        <taxon>Magnoliopsida</taxon>
        <taxon>eudicotyledons</taxon>
        <taxon>Gunneridae</taxon>
        <taxon>Pentapetalae</taxon>
        <taxon>asterids</taxon>
        <taxon>campanulids</taxon>
        <taxon>Asterales</taxon>
        <taxon>Asteraceae</taxon>
        <taxon>Asteroideae</taxon>
        <taxon>Heliantheae alliance</taxon>
        <taxon>Heliantheae</taxon>
        <taxon>Ambrosia</taxon>
    </lineage>
</organism>
<accession>A0AAD5G657</accession>
<dbReference type="InterPro" id="IPR022755">
    <property type="entry name" value="Znf_C2H2_jaz"/>
</dbReference>
<evidence type="ECO:0000256" key="2">
    <source>
        <dbReference type="ARBA" id="ARBA00022771"/>
    </source>
</evidence>
<keyword evidence="3" id="KW-0862">Zinc</keyword>